<feature type="transmembrane region" description="Helical" evidence="6">
    <location>
        <begin position="35"/>
        <end position="55"/>
    </location>
</feature>
<dbReference type="Proteomes" id="UP000294796">
    <property type="component" value="Unassembled WGS sequence"/>
</dbReference>
<evidence type="ECO:0000313" key="7">
    <source>
        <dbReference type="EMBL" id="TDK23020.1"/>
    </source>
</evidence>
<evidence type="ECO:0000256" key="4">
    <source>
        <dbReference type="ARBA" id="ARBA00022989"/>
    </source>
</evidence>
<name>A0A4V3ALH4_9GAMM</name>
<evidence type="ECO:0000313" key="8">
    <source>
        <dbReference type="Proteomes" id="UP000294796"/>
    </source>
</evidence>
<dbReference type="GO" id="GO:0015075">
    <property type="term" value="F:monoatomic ion transmembrane transporter activity"/>
    <property type="evidence" value="ECO:0007669"/>
    <property type="project" value="InterPro"/>
</dbReference>
<keyword evidence="5 6" id="KW-0472">Membrane</keyword>
<dbReference type="AlphaFoldDB" id="A0A4V3ALH4"/>
<keyword evidence="3 6" id="KW-0812">Transmembrane</keyword>
<organism evidence="7 8">
    <name type="scientific">Luteimonas aestuarii</name>
    <dbReference type="NCBI Taxonomy" id="453837"/>
    <lineage>
        <taxon>Bacteria</taxon>
        <taxon>Pseudomonadati</taxon>
        <taxon>Pseudomonadota</taxon>
        <taxon>Gammaproteobacteria</taxon>
        <taxon>Lysobacterales</taxon>
        <taxon>Lysobacteraceae</taxon>
        <taxon>Luteimonas</taxon>
    </lineage>
</organism>
<dbReference type="OrthoDB" id="6170784at2"/>
<comment type="caution">
    <text evidence="7">The sequence shown here is derived from an EMBL/GenBank/DDBJ whole genome shotgun (WGS) entry which is preliminary data.</text>
</comment>
<feature type="transmembrane region" description="Helical" evidence="6">
    <location>
        <begin position="62"/>
        <end position="80"/>
    </location>
</feature>
<dbReference type="InterPro" id="IPR007208">
    <property type="entry name" value="MrpF/PhaF-like"/>
</dbReference>
<keyword evidence="8" id="KW-1185">Reference proteome</keyword>
<evidence type="ECO:0000256" key="3">
    <source>
        <dbReference type="ARBA" id="ARBA00022692"/>
    </source>
</evidence>
<dbReference type="GO" id="GO:0005886">
    <property type="term" value="C:plasma membrane"/>
    <property type="evidence" value="ECO:0007669"/>
    <property type="project" value="UniProtKB-SubCell"/>
</dbReference>
<reference evidence="7 8" key="1">
    <citation type="submission" date="2019-03" db="EMBL/GenBank/DDBJ databases">
        <title>Luteimonas zhaokaii sp.nov., isolated from the rectal contents of Plateau pika in Yushu, Qinghai Province, China.</title>
        <authorList>
            <person name="Zhang G."/>
        </authorList>
    </citation>
    <scope>NUCLEOTIDE SEQUENCE [LARGE SCALE GENOMIC DNA]</scope>
    <source>
        <strain evidence="7 8">B9</strain>
    </source>
</reference>
<keyword evidence="4 6" id="KW-1133">Transmembrane helix</keyword>
<evidence type="ECO:0000256" key="1">
    <source>
        <dbReference type="ARBA" id="ARBA00004651"/>
    </source>
</evidence>
<evidence type="ECO:0000256" key="5">
    <source>
        <dbReference type="ARBA" id="ARBA00023136"/>
    </source>
</evidence>
<accession>A0A4V3ALH4</accession>
<comment type="subcellular location">
    <subcellularLocation>
        <location evidence="1">Cell membrane</location>
        <topology evidence="1">Multi-pass membrane protein</topology>
    </subcellularLocation>
</comment>
<sequence>MDALLSAIAMFLLLNVCAGLVRVVRGPRNVDRMQAALLFGSTTVAILLVMAEAGGRAALRDVALLFVLLATILSVAFVGLPPGRDGDDA</sequence>
<keyword evidence="2" id="KW-1003">Cell membrane</keyword>
<dbReference type="EMBL" id="SMTF01000011">
    <property type="protein sequence ID" value="TDK23020.1"/>
    <property type="molecule type" value="Genomic_DNA"/>
</dbReference>
<dbReference type="Pfam" id="PF04066">
    <property type="entry name" value="MrpF_PhaF"/>
    <property type="match status" value="1"/>
</dbReference>
<proteinExistence type="predicted"/>
<gene>
    <name evidence="7" type="ORF">E2F46_12795</name>
</gene>
<protein>
    <submittedName>
        <fullName evidence="7">pH regulation protein F</fullName>
    </submittedName>
</protein>
<evidence type="ECO:0000256" key="2">
    <source>
        <dbReference type="ARBA" id="ARBA00022475"/>
    </source>
</evidence>
<evidence type="ECO:0000256" key="6">
    <source>
        <dbReference type="SAM" id="Phobius"/>
    </source>
</evidence>